<organism evidence="3 4">
    <name type="scientific">Desulfoferula mesophila</name>
    <dbReference type="NCBI Taxonomy" id="3058419"/>
    <lineage>
        <taxon>Bacteria</taxon>
        <taxon>Pseudomonadati</taxon>
        <taxon>Thermodesulfobacteriota</taxon>
        <taxon>Desulfarculia</taxon>
        <taxon>Desulfarculales</taxon>
        <taxon>Desulfarculaceae</taxon>
        <taxon>Desulfoferula</taxon>
    </lineage>
</organism>
<dbReference type="NCBIfam" id="NF040783">
    <property type="entry name" value="DVU0150_fam"/>
    <property type="match status" value="1"/>
</dbReference>
<keyword evidence="2" id="KW-0732">Signal</keyword>
<dbReference type="KEGG" id="dmp:FAK_06980"/>
<evidence type="ECO:0000256" key="2">
    <source>
        <dbReference type="SAM" id="SignalP"/>
    </source>
</evidence>
<gene>
    <name evidence="3" type="ORF">FAK_06980</name>
</gene>
<keyword evidence="4" id="KW-1185">Reference proteome</keyword>
<name>A0AAU9F0U0_9BACT</name>
<proteinExistence type="predicted"/>
<dbReference type="AlphaFoldDB" id="A0AAU9F0U0"/>
<dbReference type="InterPro" id="IPR054622">
    <property type="entry name" value="DVU0150-like"/>
</dbReference>
<feature type="transmembrane region" description="Helical" evidence="1">
    <location>
        <begin position="57"/>
        <end position="78"/>
    </location>
</feature>
<reference evidence="4" key="1">
    <citation type="journal article" date="2023" name="Arch. Microbiol.">
        <title>Desulfoferula mesophilus gen. nov. sp. nov., a mesophilic sulfate-reducing bacterium isolated from a brackish lake sediment.</title>
        <authorList>
            <person name="Watanabe T."/>
            <person name="Yabe T."/>
            <person name="Tsuji J.M."/>
            <person name="Fukui M."/>
        </authorList>
    </citation>
    <scope>NUCLEOTIDE SEQUENCE [LARGE SCALE GENOMIC DNA]</scope>
    <source>
        <strain evidence="4">12FAK</strain>
    </source>
</reference>
<protein>
    <submittedName>
        <fullName evidence="3">Uncharacterized protein</fullName>
    </submittedName>
</protein>
<accession>A0AAU9F0U0</accession>
<keyword evidence="1" id="KW-0472">Membrane</keyword>
<keyword evidence="1" id="KW-1133">Transmembrane helix</keyword>
<dbReference type="EMBL" id="AP028679">
    <property type="protein sequence ID" value="BEQ13632.1"/>
    <property type="molecule type" value="Genomic_DNA"/>
</dbReference>
<evidence type="ECO:0000256" key="1">
    <source>
        <dbReference type="SAM" id="Phobius"/>
    </source>
</evidence>
<dbReference type="RefSeq" id="WP_338605386.1">
    <property type="nucleotide sequence ID" value="NZ_AP028679.1"/>
</dbReference>
<dbReference type="Proteomes" id="UP001366166">
    <property type="component" value="Chromosome"/>
</dbReference>
<evidence type="ECO:0000313" key="4">
    <source>
        <dbReference type="Proteomes" id="UP001366166"/>
    </source>
</evidence>
<sequence>MVRKLTAAGLTAALLSLLPVWAWAAGGGGASELVVVADTRGLGGFNFYLATLYNQNMWLFATWAVVLTSLLGVCLGLLMDLIMSHIGLDLGKGATHVEH</sequence>
<feature type="chain" id="PRO_5043897077" evidence="2">
    <location>
        <begin position="25"/>
        <end position="99"/>
    </location>
</feature>
<evidence type="ECO:0000313" key="3">
    <source>
        <dbReference type="EMBL" id="BEQ13632.1"/>
    </source>
</evidence>
<feature type="signal peptide" evidence="2">
    <location>
        <begin position="1"/>
        <end position="24"/>
    </location>
</feature>
<keyword evidence="1" id="KW-0812">Transmembrane</keyword>